<keyword evidence="5" id="KW-1185">Reference proteome</keyword>
<evidence type="ECO:0000313" key="4">
    <source>
        <dbReference type="EMBL" id="EDR26527.1"/>
    </source>
</evidence>
<feature type="region of interest" description="Disordered" evidence="2">
    <location>
        <begin position="148"/>
        <end position="192"/>
    </location>
</feature>
<dbReference type="InterPro" id="IPR011993">
    <property type="entry name" value="PH-like_dom_sf"/>
</dbReference>
<evidence type="ECO:0000256" key="2">
    <source>
        <dbReference type="SAM" id="MobiDB-lite"/>
    </source>
</evidence>
<sequence length="1160" mass="138268">MQVLHPHNFDFDTLIDQLRPELPQSNLIDLNNLISIDTHFPLVFSSVLTKRLNLHIQKCPSCIDDLNTLKCLRSTKTINLRGKYNTWLQQINKDHNLNLKEESGESGEILVESQSDGTIPKEEQILPTISQNKEINIKVNKSTTPSIIENKEINTKEEEDNNNTKEEDKKEINTKEEEDNNNKEEEEEDKKEELIRNIQNYYGEESKIKNYIRANEIEKGRKKVELGKEIEEEIALIIGGISDDVKQIEIISREIIEICKKEKEKREGIIMKIIENMIRNEVVVTTNPNRIHVYGEIIGNICFQWKEYREKIIIKLRSITPIFNSIYPKTKNKEEYEMIMKYKNKETDEKYFNRIRHTFKILTGILMSEAGDQTILLDIVMNGIYMQYDNKEICLGTVGDLIGSMVEIMLDESGDQLKNTPHMSHIIQTIKEYLPIAQSHWDGKGPQADYVMRKIKVQLTRYEKNLPFNKKVLDYQNELITYKKQMGLETRVWQNTTKINLVESNDTLFKQESIKQESIKEDNNKEDIKEENTKEENSKIINKEDNKEEKIKDNTKKYDNKEENKDNVKKEESVKEEKIEDNNKEESNKEENKEIENTKENKEDDEKDKEKQIKEQEEEKKKELEDDPEAEADIYFKPIIELKEIEQEKMEEEILFKERGICVRYDSENEEFKERGRGEVEILKHPNTQLSRVILIRDQIFKLACNHYILPYIKIKEFPNNQRAVMYSVYEDYAQDEPKNIITFGICFNKEEIKEKFIKIFKELQEETQNIINKKEEKKEEERKEEIEHKQKEEIKKEEIKEERIKKEEIKEEEIKKEEIKEEEIKKENIEEKGESEERNRKIFNYQEFDIFGGKNPYDNMTTQKQENKRKKGSDIIKEEENEHIKEKKSEEEKETQEEKNKENREFKAFDFSNILNKETDKNTLMINTQTETTHKKIEETNIINGLENQEKSNTLNIQEYDNTQPQNNTEQKIKEPSEIYTSNHEQLTPFNQNENQEIIKEEEKKKELEDDPEAEADIYFKPIIELKEIEQEKMEEDILFKERGICVRYDSENEEFKERGRGEVEILKHPNTQLSRVILIRDQIFKLACNHYILPYIKIKEFPNNQRAVMYSVYEDYAQDEPKNTITFGICFNKEEIKEKFIKIFKELQEETQNIINKK</sequence>
<accession>B0EG33</accession>
<dbReference type="KEGG" id="edi:EDI_200780"/>
<feature type="region of interest" description="Disordered" evidence="2">
    <location>
        <begin position="520"/>
        <end position="628"/>
    </location>
</feature>
<name>B0EG33_ENTDS</name>
<dbReference type="CDD" id="cd00835">
    <property type="entry name" value="RanBD_family"/>
    <property type="match status" value="2"/>
</dbReference>
<dbReference type="SUPFAM" id="SSF50729">
    <property type="entry name" value="PH domain-like"/>
    <property type="match status" value="2"/>
</dbReference>
<dbReference type="VEuPathDB" id="AmoebaDB:EDI_200780"/>
<dbReference type="Gene3D" id="1.25.40.510">
    <property type="entry name" value="GLE1-like"/>
    <property type="match status" value="1"/>
</dbReference>
<dbReference type="InterPro" id="IPR045255">
    <property type="entry name" value="RanBP1-like"/>
</dbReference>
<evidence type="ECO:0000256" key="1">
    <source>
        <dbReference type="SAM" id="Coils"/>
    </source>
</evidence>
<feature type="domain" description="RanBD1" evidence="3">
    <location>
        <begin position="635"/>
        <end position="770"/>
    </location>
</feature>
<protein>
    <submittedName>
        <fullName evidence="4">Triadin, putative</fullName>
    </submittedName>
</protein>
<dbReference type="GeneID" id="5882240"/>
<dbReference type="Pfam" id="PF00638">
    <property type="entry name" value="Ran_BP1"/>
    <property type="match status" value="2"/>
</dbReference>
<dbReference type="InterPro" id="IPR000156">
    <property type="entry name" value="Ran_bind_dom"/>
</dbReference>
<feature type="region of interest" description="Disordered" evidence="2">
    <location>
        <begin position="855"/>
        <end position="906"/>
    </location>
</feature>
<feature type="compositionally biased region" description="Basic and acidic residues" evidence="2">
    <location>
        <begin position="520"/>
        <end position="624"/>
    </location>
</feature>
<dbReference type="PANTHER" id="PTHR23138:SF87">
    <property type="entry name" value="E3 SUMO-PROTEIN LIGASE RANBP2"/>
    <property type="match status" value="1"/>
</dbReference>
<dbReference type="GO" id="GO:0005096">
    <property type="term" value="F:GTPase activator activity"/>
    <property type="evidence" value="ECO:0007669"/>
    <property type="project" value="TreeGrafter"/>
</dbReference>
<feature type="compositionally biased region" description="Basic and acidic residues" evidence="2">
    <location>
        <begin position="873"/>
        <end position="906"/>
    </location>
</feature>
<feature type="compositionally biased region" description="Basic and acidic residues" evidence="2">
    <location>
        <begin position="149"/>
        <end position="183"/>
    </location>
</feature>
<organism evidence="5">
    <name type="scientific">Entamoeba dispar (strain ATCC PRA-260 / SAW760)</name>
    <dbReference type="NCBI Taxonomy" id="370354"/>
    <lineage>
        <taxon>Eukaryota</taxon>
        <taxon>Amoebozoa</taxon>
        <taxon>Evosea</taxon>
        <taxon>Archamoebae</taxon>
        <taxon>Mastigamoebida</taxon>
        <taxon>Entamoebidae</taxon>
        <taxon>Entamoeba</taxon>
    </lineage>
</organism>
<feature type="domain" description="RanBD1" evidence="3">
    <location>
        <begin position="1020"/>
        <end position="1155"/>
    </location>
</feature>
<gene>
    <name evidence="4" type="ORF">EDI_200780</name>
</gene>
<reference evidence="5" key="1">
    <citation type="submission" date="2007-12" db="EMBL/GenBank/DDBJ databases">
        <title>Annotation of Entamoeba dispar SAW760.</title>
        <authorList>
            <person name="Lorenzi H."/>
            <person name="Inman J."/>
            <person name="Schobel S."/>
            <person name="Amedeo P."/>
            <person name="Caler E."/>
        </authorList>
    </citation>
    <scope>NUCLEOTIDE SEQUENCE [LARGE SCALE GENOMIC DNA]</scope>
    <source>
        <strain evidence="5">ATCC PRA-260 / SAW760</strain>
    </source>
</reference>
<proteinExistence type="predicted"/>
<dbReference type="GO" id="GO:0005643">
    <property type="term" value="C:nuclear pore"/>
    <property type="evidence" value="ECO:0007669"/>
    <property type="project" value="TreeGrafter"/>
</dbReference>
<dbReference type="SMART" id="SM00160">
    <property type="entry name" value="RanBD"/>
    <property type="match status" value="2"/>
</dbReference>
<dbReference type="PANTHER" id="PTHR23138">
    <property type="entry name" value="RAN BINDING PROTEIN"/>
    <property type="match status" value="1"/>
</dbReference>
<dbReference type="OMA" id="DYAQDEP"/>
<keyword evidence="1" id="KW-0175">Coiled coil</keyword>
<dbReference type="GO" id="GO:0005737">
    <property type="term" value="C:cytoplasm"/>
    <property type="evidence" value="ECO:0007669"/>
    <property type="project" value="TreeGrafter"/>
</dbReference>
<dbReference type="OrthoDB" id="2357150at2759"/>
<dbReference type="AlphaFoldDB" id="B0EG33"/>
<dbReference type="eggNOG" id="KOG0864">
    <property type="taxonomic scope" value="Eukaryota"/>
</dbReference>
<dbReference type="Proteomes" id="UP000008076">
    <property type="component" value="Unassembled WGS sequence"/>
</dbReference>
<evidence type="ECO:0000313" key="5">
    <source>
        <dbReference type="Proteomes" id="UP000008076"/>
    </source>
</evidence>
<dbReference type="InterPro" id="IPR038506">
    <property type="entry name" value="GLE1-like_sf"/>
</dbReference>
<dbReference type="RefSeq" id="XP_001737213.1">
    <property type="nucleotide sequence ID" value="XM_001737161.1"/>
</dbReference>
<dbReference type="PROSITE" id="PS50196">
    <property type="entry name" value="RANBD1"/>
    <property type="match status" value="2"/>
</dbReference>
<evidence type="ECO:0000259" key="3">
    <source>
        <dbReference type="PROSITE" id="PS50196"/>
    </source>
</evidence>
<feature type="coiled-coil region" evidence="1">
    <location>
        <begin position="761"/>
        <end position="840"/>
    </location>
</feature>
<dbReference type="Gene3D" id="2.30.29.30">
    <property type="entry name" value="Pleckstrin-homology domain (PH domain)/Phosphotyrosine-binding domain (PTB)"/>
    <property type="match status" value="2"/>
</dbReference>
<dbReference type="EMBL" id="DS549163">
    <property type="protein sequence ID" value="EDR26527.1"/>
    <property type="molecule type" value="Genomic_DNA"/>
</dbReference>